<dbReference type="AlphaFoldDB" id="A0A022PP02"/>
<gene>
    <name evidence="10" type="ORF">MIMGU_mgv1a008408mg</name>
</gene>
<proteinExistence type="inferred from homology"/>
<evidence type="ECO:0000313" key="11">
    <source>
        <dbReference type="Proteomes" id="UP000030748"/>
    </source>
</evidence>
<dbReference type="GO" id="GO:0030915">
    <property type="term" value="C:Smc5-Smc6 complex"/>
    <property type="evidence" value="ECO:0000318"/>
    <property type="project" value="GO_Central"/>
</dbReference>
<evidence type="ECO:0000256" key="8">
    <source>
        <dbReference type="SAM" id="MobiDB-lite"/>
    </source>
</evidence>
<dbReference type="Proteomes" id="UP000030748">
    <property type="component" value="Unassembled WGS sequence"/>
</dbReference>
<dbReference type="GO" id="GO:0006281">
    <property type="term" value="P:DNA repair"/>
    <property type="evidence" value="ECO:0000318"/>
    <property type="project" value="GO_Central"/>
</dbReference>
<evidence type="ECO:0000256" key="4">
    <source>
        <dbReference type="ARBA" id="ARBA00023172"/>
    </source>
</evidence>
<dbReference type="InterPro" id="IPR027786">
    <property type="entry name" value="Nse4/EID"/>
</dbReference>
<evidence type="ECO:0000256" key="7">
    <source>
        <dbReference type="RuleBase" id="RU365071"/>
    </source>
</evidence>
<keyword evidence="11" id="KW-1185">Reference proteome</keyword>
<keyword evidence="4 7" id="KW-0233">DNA recombination</keyword>
<feature type="domain" description="Non-structural maintenance of chromosome element 4 C-terminal" evidence="9">
    <location>
        <begin position="219"/>
        <end position="299"/>
    </location>
</feature>
<dbReference type="KEGG" id="egt:105950153"/>
<feature type="region of interest" description="Disordered" evidence="8">
    <location>
        <begin position="1"/>
        <end position="35"/>
    </location>
</feature>
<reference evidence="10 11" key="1">
    <citation type="journal article" date="2013" name="Proc. Natl. Acad. Sci. U.S.A.">
        <title>Fine-scale variation in meiotic recombination in Mimulus inferred from population shotgun sequencing.</title>
        <authorList>
            <person name="Hellsten U."/>
            <person name="Wright K.M."/>
            <person name="Jenkins J."/>
            <person name="Shu S."/>
            <person name="Yuan Y."/>
            <person name="Wessler S.R."/>
            <person name="Schmutz J."/>
            <person name="Willis J.H."/>
            <person name="Rokhsar D.S."/>
        </authorList>
    </citation>
    <scope>NUCLEOTIDE SEQUENCE [LARGE SCALE GENOMIC DNA]</scope>
    <source>
        <strain evidence="11">cv. DUN x IM62</strain>
    </source>
</reference>
<accession>A0A022PP02</accession>
<evidence type="ECO:0000256" key="5">
    <source>
        <dbReference type="ARBA" id="ARBA00023204"/>
    </source>
</evidence>
<evidence type="ECO:0000256" key="2">
    <source>
        <dbReference type="ARBA" id="ARBA00008997"/>
    </source>
</evidence>
<evidence type="ECO:0000256" key="6">
    <source>
        <dbReference type="ARBA" id="ARBA00023242"/>
    </source>
</evidence>
<dbReference type="GO" id="GO:0005634">
    <property type="term" value="C:nucleus"/>
    <property type="evidence" value="ECO:0000318"/>
    <property type="project" value="GO_Central"/>
</dbReference>
<dbReference type="STRING" id="4155.A0A022PP02"/>
<protein>
    <recommendedName>
        <fullName evidence="7">Non-structural maintenance of chromosomes element 4</fullName>
    </recommendedName>
</protein>
<evidence type="ECO:0000259" key="9">
    <source>
        <dbReference type="Pfam" id="PF08743"/>
    </source>
</evidence>
<dbReference type="EMBL" id="KI632344">
    <property type="protein sequence ID" value="EYU18002.1"/>
    <property type="molecule type" value="Genomic_DNA"/>
</dbReference>
<dbReference type="eggNOG" id="KOG2866">
    <property type="taxonomic scope" value="Eukaryota"/>
</dbReference>
<dbReference type="PANTHER" id="PTHR16140:SF0">
    <property type="entry name" value="NON-STRUCTURAL MAINTENANCE OF CHROMOSOMES ELEMENT 4"/>
    <property type="match status" value="1"/>
</dbReference>
<organism evidence="10 11">
    <name type="scientific">Erythranthe guttata</name>
    <name type="common">Yellow monkey flower</name>
    <name type="synonym">Mimulus guttatus</name>
    <dbReference type="NCBI Taxonomy" id="4155"/>
    <lineage>
        <taxon>Eukaryota</taxon>
        <taxon>Viridiplantae</taxon>
        <taxon>Streptophyta</taxon>
        <taxon>Embryophyta</taxon>
        <taxon>Tracheophyta</taxon>
        <taxon>Spermatophyta</taxon>
        <taxon>Magnoliopsida</taxon>
        <taxon>eudicotyledons</taxon>
        <taxon>Gunneridae</taxon>
        <taxon>Pentapetalae</taxon>
        <taxon>asterids</taxon>
        <taxon>lamiids</taxon>
        <taxon>Lamiales</taxon>
        <taxon>Phrymaceae</taxon>
        <taxon>Erythranthe</taxon>
    </lineage>
</organism>
<dbReference type="GO" id="GO:0006310">
    <property type="term" value="P:DNA recombination"/>
    <property type="evidence" value="ECO:0007669"/>
    <property type="project" value="UniProtKB-UniRule"/>
</dbReference>
<sequence>MERNLKRERVRENGGDSRVSEDDELTQETDSVSKRRTIRSKYRSIEHRINERKDEIANVDSQKFMAIMKEVENIHQHVQKPREQVADAEAFLGLANILVDSVKSHTSGSVSPAEFVSSLIKNFGFKNPTKGTSDNSPNISWQTMGSLVSPIFLNGPGCTTMIGPMKNELKQRKSSVRAKRSRPTVNARPNEIEKEAKVVAETDTNMHLMFEILKKEKNVKVENLMLNRNSFAQTVENLFALSFLVRDGRAIINVDETGSQVVVPANGPSAEEIKSGVAKTHQFVFRFDFDDWKLMKTMVPEGDERMPKRDASTNADYARAKPETGVESFSPTVAFLSDPEFIPTAVVKKFLRNSGRTTQYSCVTDNGDCGARKN</sequence>
<comment type="similarity">
    <text evidence="2 7">Belongs to the NSE4 family.</text>
</comment>
<dbReference type="InterPro" id="IPR014854">
    <property type="entry name" value="Nse4_C"/>
</dbReference>
<comment type="subunit">
    <text evidence="7">Component of the SMC5-SMC6 complex.</text>
</comment>
<dbReference type="PANTHER" id="PTHR16140">
    <property type="entry name" value="NON-STRUCTURAL MAINTENANCE OF CHROMOSOMES ELEMENT 4"/>
    <property type="match status" value="1"/>
</dbReference>
<evidence type="ECO:0000256" key="3">
    <source>
        <dbReference type="ARBA" id="ARBA00022763"/>
    </source>
</evidence>
<feature type="region of interest" description="Disordered" evidence="8">
    <location>
        <begin position="303"/>
        <end position="323"/>
    </location>
</feature>
<feature type="compositionally biased region" description="Basic and acidic residues" evidence="8">
    <location>
        <begin position="1"/>
        <end position="20"/>
    </location>
</feature>
<dbReference type="OrthoDB" id="361242at2759"/>
<keyword evidence="6 7" id="KW-0539">Nucleus</keyword>
<evidence type="ECO:0000313" key="10">
    <source>
        <dbReference type="EMBL" id="EYU18002.1"/>
    </source>
</evidence>
<comment type="subcellular location">
    <subcellularLocation>
        <location evidence="1 7">Nucleus</location>
    </subcellularLocation>
</comment>
<keyword evidence="5 7" id="KW-0234">DNA repair</keyword>
<evidence type="ECO:0000256" key="1">
    <source>
        <dbReference type="ARBA" id="ARBA00004123"/>
    </source>
</evidence>
<dbReference type="OMA" id="GPMNCEV"/>
<keyword evidence="3 7" id="KW-0227">DNA damage</keyword>
<dbReference type="PhylomeDB" id="A0A022PP02"/>
<comment type="function">
    <text evidence="7">Component of the SMC5-SMC6 complex, that promotes sister chromatid alignment after DNA damage and facilitates double-stranded DNA breaks (DSBs) repair via homologous recombination between sister chromatids.</text>
</comment>
<dbReference type="Pfam" id="PF08743">
    <property type="entry name" value="Nse4_C"/>
    <property type="match status" value="1"/>
</dbReference>
<name>A0A022PP02_ERYGU</name>